<dbReference type="FunFam" id="3.20.20.80:FF:000021">
    <property type="entry name" value="Beta-galactosidase"/>
    <property type="match status" value="1"/>
</dbReference>
<keyword evidence="5 7" id="KW-0378">Hydrolase</keyword>
<keyword evidence="4 9" id="KW-0732">Signal</keyword>
<dbReference type="Gene3D" id="2.60.120.260">
    <property type="entry name" value="Galactose-binding domain-like"/>
    <property type="match status" value="2"/>
</dbReference>
<comment type="catalytic activity">
    <reaction evidence="1 7">
        <text>Hydrolysis of terminal non-reducing beta-D-galactose residues in beta-D-galactosides.</text>
        <dbReference type="EC" id="3.2.1.23"/>
    </reaction>
</comment>
<evidence type="ECO:0000256" key="2">
    <source>
        <dbReference type="ARBA" id="ARBA00009809"/>
    </source>
</evidence>
<dbReference type="PANTHER" id="PTHR23421">
    <property type="entry name" value="BETA-GALACTOSIDASE RELATED"/>
    <property type="match status" value="1"/>
</dbReference>
<dbReference type="Pfam" id="PF02140">
    <property type="entry name" value="SUEL_Lectin"/>
    <property type="match status" value="1"/>
</dbReference>
<feature type="chain" id="PRO_5041325716" description="Beta-galactosidase" evidence="9">
    <location>
        <begin position="24"/>
        <end position="847"/>
    </location>
</feature>
<keyword evidence="12" id="KW-1185">Reference proteome</keyword>
<dbReference type="Gene3D" id="2.60.120.740">
    <property type="match status" value="1"/>
</dbReference>
<dbReference type="EC" id="3.2.1.23" evidence="3 7"/>
<dbReference type="InterPro" id="IPR031330">
    <property type="entry name" value="Gly_Hdrlase_35_cat"/>
</dbReference>
<dbReference type="Pfam" id="PF01301">
    <property type="entry name" value="Glyco_hydro_35"/>
    <property type="match status" value="1"/>
</dbReference>
<dbReference type="InterPro" id="IPR041392">
    <property type="entry name" value="GHD"/>
</dbReference>
<comment type="similarity">
    <text evidence="2 8">Belongs to the glycosyl hydrolase 35 family.</text>
</comment>
<dbReference type="GO" id="GO:0004565">
    <property type="term" value="F:beta-galactosidase activity"/>
    <property type="evidence" value="ECO:0007669"/>
    <property type="project" value="UniProtKB-EC"/>
</dbReference>
<dbReference type="FunFam" id="2.60.120.260:FF:000076">
    <property type="entry name" value="Beta-galactosidase"/>
    <property type="match status" value="1"/>
</dbReference>
<dbReference type="GO" id="GO:0009505">
    <property type="term" value="C:plant-type cell wall"/>
    <property type="evidence" value="ECO:0007669"/>
    <property type="project" value="UniProtKB-ARBA"/>
</dbReference>
<dbReference type="PROSITE" id="PS51257">
    <property type="entry name" value="PROKAR_LIPOPROTEIN"/>
    <property type="match status" value="1"/>
</dbReference>
<dbReference type="InterPro" id="IPR000922">
    <property type="entry name" value="Lectin_gal-bd_dom"/>
</dbReference>
<dbReference type="FunFam" id="2.60.120.740:FF:000002">
    <property type="entry name" value="Beta-galactosidase"/>
    <property type="match status" value="1"/>
</dbReference>
<dbReference type="EMBL" id="JAJJMA010235806">
    <property type="protein sequence ID" value="MCL7042484.1"/>
    <property type="molecule type" value="Genomic_DNA"/>
</dbReference>
<dbReference type="GO" id="GO:0030246">
    <property type="term" value="F:carbohydrate binding"/>
    <property type="evidence" value="ECO:0007669"/>
    <property type="project" value="InterPro"/>
</dbReference>
<evidence type="ECO:0000256" key="9">
    <source>
        <dbReference type="SAM" id="SignalP"/>
    </source>
</evidence>
<dbReference type="Pfam" id="PF21467">
    <property type="entry name" value="BetaGal_gal-bd"/>
    <property type="match status" value="1"/>
</dbReference>
<dbReference type="FunFam" id="2.60.120.260:FF:000142">
    <property type="entry name" value="Beta-galactosidase"/>
    <property type="match status" value="1"/>
</dbReference>
<dbReference type="PRINTS" id="PR00742">
    <property type="entry name" value="GLHYDRLASE35"/>
</dbReference>
<sequence>MEKSIMWWSFLLLGFLSCIITKASVTYDSKAIVINGQRRILISSSIHYPRSTPEMWPDLIQKAKEAGLDVIQTYVFWNGHEPSPNKFNFEGRYDLVKFLKLVHQAGLYVHLRIGPYVCAEWNFGGFPVWLKYVPGMQFRTDNGPFKAAMQKFTTKIVDMMKYEKMFQTQGGPIIMSQIENEYGPEEWEIGAPGKVYTKWAAAMAVGLNTGVPWVMCKQDDAPDPTINACNGFYCDWFTPNKKYKPKMWTENWTGWYTGFGDTIPHRPAEDVAYSVAKFIQTGGSFMNYYMFHGGTNFGRTSGVFVATSYDYDAPVDEYGLLREPKYGHLRDLHKAIKLCESALLYSEPVRTVLGRHQEAHVFDYKAGGCAAFLANNDANSHATVTFRGLKYFLPPWSISILPDCKNTVFNTARSESNYIAQFLTVGAQSSVAKMTRVSSGFAWQSYSENIEAYGYDDHSATVTRELMEQINVTRDNSDYLWYSTDVKIEPNEAFLKNGQYPVLTVMSAGHSLDVFINGEFSGTAYGNVLNAKLTFTGKVKLRVGINKIALLSVAVGLPNIGKQFETWNTGVLGPVTLKGLNDKQRDLTWQKWSYKIGLTGEALNLVTLHGSSSVKWMKGSLLARNRPLTWYKTIFNAPGGNDPLALDMVSMGKGQVWINGQSIGRHWPANKAYGKCASCNYAGYYNETRCESNCGTSSQRWYHIPRSWLKPTGNSMVVFEELGGNPSGITLDRRIIQSVCSDIYEAQPSLESYLELANGKAALPPKAYLWCMPGKKISWIKFASFGTPLGVCGSFREGSCHAHKSYDAFQQNCIGQQSCEVTVSPEVFGGDPCPSTRKKLSVEAICT</sequence>
<dbReference type="GO" id="GO:0005975">
    <property type="term" value="P:carbohydrate metabolic process"/>
    <property type="evidence" value="ECO:0007669"/>
    <property type="project" value="InterPro"/>
</dbReference>
<dbReference type="FunFam" id="2.60.120.260:FF:000061">
    <property type="entry name" value="Beta-galactosidase"/>
    <property type="match status" value="1"/>
</dbReference>
<evidence type="ECO:0000256" key="8">
    <source>
        <dbReference type="RuleBase" id="RU003679"/>
    </source>
</evidence>
<evidence type="ECO:0000256" key="7">
    <source>
        <dbReference type="RuleBase" id="RU000675"/>
    </source>
</evidence>
<dbReference type="Gene3D" id="3.20.20.80">
    <property type="entry name" value="Glycosidases"/>
    <property type="match status" value="1"/>
</dbReference>
<evidence type="ECO:0000313" key="11">
    <source>
        <dbReference type="EMBL" id="MCL7042484.1"/>
    </source>
</evidence>
<evidence type="ECO:0000313" key="12">
    <source>
        <dbReference type="Proteomes" id="UP001177140"/>
    </source>
</evidence>
<evidence type="ECO:0000256" key="3">
    <source>
        <dbReference type="ARBA" id="ARBA00012756"/>
    </source>
</evidence>
<dbReference type="InterPro" id="IPR048913">
    <property type="entry name" value="BetaGal_gal-bd"/>
</dbReference>
<dbReference type="PROSITE" id="PS50228">
    <property type="entry name" value="SUEL_LECTIN"/>
    <property type="match status" value="1"/>
</dbReference>
<evidence type="ECO:0000256" key="5">
    <source>
        <dbReference type="ARBA" id="ARBA00022801"/>
    </source>
</evidence>
<feature type="domain" description="SUEL-type lectin" evidence="10">
    <location>
        <begin position="761"/>
        <end position="847"/>
    </location>
</feature>
<organism evidence="11 12">
    <name type="scientific">Papaver nudicaule</name>
    <name type="common">Iceland poppy</name>
    <dbReference type="NCBI Taxonomy" id="74823"/>
    <lineage>
        <taxon>Eukaryota</taxon>
        <taxon>Viridiplantae</taxon>
        <taxon>Streptophyta</taxon>
        <taxon>Embryophyta</taxon>
        <taxon>Tracheophyta</taxon>
        <taxon>Spermatophyta</taxon>
        <taxon>Magnoliopsida</taxon>
        <taxon>Ranunculales</taxon>
        <taxon>Papaveraceae</taxon>
        <taxon>Papaveroideae</taxon>
        <taxon>Papaver</taxon>
    </lineage>
</organism>
<reference evidence="11" key="1">
    <citation type="submission" date="2022-03" db="EMBL/GenBank/DDBJ databases">
        <title>A functionally conserved STORR gene fusion in Papaver species that diverged 16.8 million years ago.</title>
        <authorList>
            <person name="Catania T."/>
        </authorList>
    </citation>
    <scope>NUCLEOTIDE SEQUENCE</scope>
    <source>
        <strain evidence="11">S-191538</strain>
    </source>
</reference>
<name>A0AA41VJT7_PAPNU</name>
<evidence type="ECO:0000256" key="1">
    <source>
        <dbReference type="ARBA" id="ARBA00001412"/>
    </source>
</evidence>
<evidence type="ECO:0000259" key="10">
    <source>
        <dbReference type="PROSITE" id="PS50228"/>
    </source>
</evidence>
<dbReference type="SUPFAM" id="SSF49785">
    <property type="entry name" value="Galactose-binding domain-like"/>
    <property type="match status" value="2"/>
</dbReference>
<dbReference type="CDD" id="cd22842">
    <property type="entry name" value="Gal_Rha_Lectin_BGal"/>
    <property type="match status" value="1"/>
</dbReference>
<comment type="caution">
    <text evidence="11">The sequence shown here is derived from an EMBL/GenBank/DDBJ whole genome shotgun (WGS) entry which is preliminary data.</text>
</comment>
<dbReference type="Pfam" id="PF17834">
    <property type="entry name" value="GHD"/>
    <property type="match status" value="1"/>
</dbReference>
<dbReference type="SUPFAM" id="SSF51445">
    <property type="entry name" value="(Trans)glycosidases"/>
    <property type="match status" value="1"/>
</dbReference>
<dbReference type="InterPro" id="IPR001944">
    <property type="entry name" value="Glycoside_Hdrlase_35"/>
</dbReference>
<dbReference type="InterPro" id="IPR017853">
    <property type="entry name" value="GH"/>
</dbReference>
<dbReference type="InterPro" id="IPR043159">
    <property type="entry name" value="Lectin_gal-bd_sf"/>
</dbReference>
<protein>
    <recommendedName>
        <fullName evidence="3 7">Beta-galactosidase</fullName>
        <ecNumber evidence="3 7">3.2.1.23</ecNumber>
    </recommendedName>
</protein>
<keyword evidence="6 7" id="KW-0326">Glycosidase</keyword>
<evidence type="ECO:0000256" key="4">
    <source>
        <dbReference type="ARBA" id="ARBA00022729"/>
    </source>
</evidence>
<dbReference type="InterPro" id="IPR019801">
    <property type="entry name" value="Glyco_hydro_35_CS"/>
</dbReference>
<dbReference type="Proteomes" id="UP001177140">
    <property type="component" value="Unassembled WGS sequence"/>
</dbReference>
<feature type="signal peptide" evidence="9">
    <location>
        <begin position="1"/>
        <end position="23"/>
    </location>
</feature>
<dbReference type="PROSITE" id="PS01182">
    <property type="entry name" value="GLYCOSYL_HYDROL_F35"/>
    <property type="match status" value="1"/>
</dbReference>
<dbReference type="InterPro" id="IPR008979">
    <property type="entry name" value="Galactose-bd-like_sf"/>
</dbReference>
<evidence type="ECO:0000256" key="6">
    <source>
        <dbReference type="ARBA" id="ARBA00023295"/>
    </source>
</evidence>
<gene>
    <name evidence="11" type="ORF">MKW94_007294</name>
</gene>
<accession>A0AA41VJT7</accession>
<dbReference type="AlphaFoldDB" id="A0AA41VJT7"/>
<proteinExistence type="inferred from homology"/>